<sequence>MVRPEEEAESLLQEYADLIAIAIAGGETFKARAHEEAARGRLRWCPGAAWSAWSPSTACSGSRPGGFRTRGRGRRLP</sequence>
<proteinExistence type="predicted"/>
<dbReference type="AlphaFoldDB" id="A0A0N0S5X8"/>
<accession>A0A0N0S5X8</accession>
<comment type="caution">
    <text evidence="2">The sequence shown here is derived from an EMBL/GenBank/DDBJ whole genome shotgun (WGS) entry which is preliminary data.</text>
</comment>
<dbReference type="EMBL" id="LGCN01000200">
    <property type="protein sequence ID" value="KOT37077.1"/>
    <property type="molecule type" value="Genomic_DNA"/>
</dbReference>
<gene>
    <name evidence="2" type="ORF">ADK41_21015</name>
</gene>
<name>A0A0N0S5X8_9ACTN</name>
<reference evidence="2 3" key="1">
    <citation type="submission" date="2015-07" db="EMBL/GenBank/DDBJ databases">
        <authorList>
            <person name="Noorani M."/>
        </authorList>
    </citation>
    <scope>NUCLEOTIDE SEQUENCE [LARGE SCALE GENOMIC DNA]</scope>
    <source>
        <strain evidence="2 3">NRRL B-24567</strain>
    </source>
</reference>
<keyword evidence="3" id="KW-1185">Reference proteome</keyword>
<evidence type="ECO:0000256" key="1">
    <source>
        <dbReference type="SAM" id="MobiDB-lite"/>
    </source>
</evidence>
<feature type="region of interest" description="Disordered" evidence="1">
    <location>
        <begin position="57"/>
        <end position="77"/>
    </location>
</feature>
<dbReference type="Proteomes" id="UP000037773">
    <property type="component" value="Unassembled WGS sequence"/>
</dbReference>
<organism evidence="2 3">
    <name type="scientific">Streptomyces caelestis</name>
    <dbReference type="NCBI Taxonomy" id="36816"/>
    <lineage>
        <taxon>Bacteria</taxon>
        <taxon>Bacillati</taxon>
        <taxon>Actinomycetota</taxon>
        <taxon>Actinomycetes</taxon>
        <taxon>Kitasatosporales</taxon>
        <taxon>Streptomycetaceae</taxon>
        <taxon>Streptomyces</taxon>
    </lineage>
</organism>
<protein>
    <submittedName>
        <fullName evidence="2">Uncharacterized protein</fullName>
    </submittedName>
</protein>
<evidence type="ECO:0000313" key="2">
    <source>
        <dbReference type="EMBL" id="KOT37077.1"/>
    </source>
</evidence>
<evidence type="ECO:0000313" key="3">
    <source>
        <dbReference type="Proteomes" id="UP000037773"/>
    </source>
</evidence>